<gene>
    <name evidence="1" type="ORF">JMN32_06770</name>
</gene>
<keyword evidence="2" id="KW-1185">Reference proteome</keyword>
<dbReference type="Proteomes" id="UP000614216">
    <property type="component" value="Unassembled WGS sequence"/>
</dbReference>
<proteinExistence type="predicted"/>
<dbReference type="EMBL" id="JAEUGD010000021">
    <property type="protein sequence ID" value="MBL6446004.1"/>
    <property type="molecule type" value="Genomic_DNA"/>
</dbReference>
<accession>A0A937FUB2</accession>
<reference evidence="1" key="1">
    <citation type="submission" date="2021-01" db="EMBL/GenBank/DDBJ databases">
        <title>Fulvivirga kasyanovii gen. nov., sp nov., a novel member of the phylum Bacteroidetes isolated from seawater in a mussel farm.</title>
        <authorList>
            <person name="Zhao L.-H."/>
            <person name="Wang Z.-J."/>
        </authorList>
    </citation>
    <scope>NUCLEOTIDE SEQUENCE</scope>
    <source>
        <strain evidence="1">29W222</strain>
    </source>
</reference>
<organism evidence="1 2">
    <name type="scientific">Fulvivirga marina</name>
    <dbReference type="NCBI Taxonomy" id="2494733"/>
    <lineage>
        <taxon>Bacteria</taxon>
        <taxon>Pseudomonadati</taxon>
        <taxon>Bacteroidota</taxon>
        <taxon>Cytophagia</taxon>
        <taxon>Cytophagales</taxon>
        <taxon>Fulvivirgaceae</taxon>
        <taxon>Fulvivirga</taxon>
    </lineage>
</organism>
<evidence type="ECO:0000313" key="1">
    <source>
        <dbReference type="EMBL" id="MBL6446004.1"/>
    </source>
</evidence>
<dbReference type="AlphaFoldDB" id="A0A937FUB2"/>
<dbReference type="RefSeq" id="WP_202855552.1">
    <property type="nucleotide sequence ID" value="NZ_JAEUGD010000021.1"/>
</dbReference>
<evidence type="ECO:0000313" key="2">
    <source>
        <dbReference type="Proteomes" id="UP000614216"/>
    </source>
</evidence>
<name>A0A937FUB2_9BACT</name>
<comment type="caution">
    <text evidence="1">The sequence shown here is derived from an EMBL/GenBank/DDBJ whole genome shotgun (WGS) entry which is preliminary data.</text>
</comment>
<protein>
    <submittedName>
        <fullName evidence="1">Uncharacterized protein</fullName>
    </submittedName>
</protein>
<sequence length="155" mass="17295">MSEHEKTLQIPVYLDVERIVAAYQKTSPGQIIPLDDEYYKIPIAKEGVIDVSGCESIQFTLSNNEGTDGTMFWLTSFKSKSSSIVQPGPNPMGTNMPANVMVLTVKPDPGTKTETQTFTLHCYFVHYADSEYKNVVYHCTIDPKLKSDQTVNPPN</sequence>